<dbReference type="Gene3D" id="1.20.144.10">
    <property type="entry name" value="Phosphatidic acid phosphatase type 2/haloperoxidase"/>
    <property type="match status" value="2"/>
</dbReference>
<evidence type="ECO:0000256" key="1">
    <source>
        <dbReference type="SAM" id="MobiDB-lite"/>
    </source>
</evidence>
<organism evidence="4 5">
    <name type="scientific">Roseibium marinum</name>
    <dbReference type="NCBI Taxonomy" id="281252"/>
    <lineage>
        <taxon>Bacteria</taxon>
        <taxon>Pseudomonadati</taxon>
        <taxon>Pseudomonadota</taxon>
        <taxon>Alphaproteobacteria</taxon>
        <taxon>Hyphomicrobiales</taxon>
        <taxon>Stappiaceae</taxon>
        <taxon>Roseibium</taxon>
    </lineage>
</organism>
<dbReference type="PANTHER" id="PTHR14969:SF13">
    <property type="entry name" value="AT30094P"/>
    <property type="match status" value="1"/>
</dbReference>
<evidence type="ECO:0000313" key="4">
    <source>
        <dbReference type="EMBL" id="POF29400.1"/>
    </source>
</evidence>
<feature type="transmembrane region" description="Helical" evidence="2">
    <location>
        <begin position="129"/>
        <end position="149"/>
    </location>
</feature>
<protein>
    <submittedName>
        <fullName evidence="4">Undecaprenyl-diphosphatase</fullName>
    </submittedName>
</protein>
<dbReference type="SMART" id="SM00014">
    <property type="entry name" value="acidPPc"/>
    <property type="match status" value="1"/>
</dbReference>
<dbReference type="Proteomes" id="UP000236959">
    <property type="component" value="Unassembled WGS sequence"/>
</dbReference>
<keyword evidence="2" id="KW-0472">Membrane</keyword>
<dbReference type="PANTHER" id="PTHR14969">
    <property type="entry name" value="SPHINGOSINE-1-PHOSPHATE PHOSPHOHYDROLASE"/>
    <property type="match status" value="1"/>
</dbReference>
<feature type="transmembrane region" description="Helical" evidence="2">
    <location>
        <begin position="198"/>
        <end position="220"/>
    </location>
</feature>
<name>A0A2S3UP95_9HYPH</name>
<feature type="domain" description="Phosphatidic acid phosphatase type 2/haloperoxidase" evidence="3">
    <location>
        <begin position="127"/>
        <end position="241"/>
    </location>
</feature>
<feature type="transmembrane region" description="Helical" evidence="2">
    <location>
        <begin position="102"/>
        <end position="122"/>
    </location>
</feature>
<feature type="transmembrane region" description="Helical" evidence="2">
    <location>
        <begin position="43"/>
        <end position="67"/>
    </location>
</feature>
<evidence type="ECO:0000313" key="5">
    <source>
        <dbReference type="Proteomes" id="UP000236959"/>
    </source>
</evidence>
<dbReference type="AlphaFoldDB" id="A0A2S3UP95"/>
<comment type="caution">
    <text evidence="4">The sequence shown here is derived from an EMBL/GenBank/DDBJ whole genome shotgun (WGS) entry which is preliminary data.</text>
</comment>
<gene>
    <name evidence="4" type="ORF">CLV41_109176</name>
</gene>
<evidence type="ECO:0000259" key="3">
    <source>
        <dbReference type="SMART" id="SM00014"/>
    </source>
</evidence>
<feature type="transmembrane region" description="Helical" evidence="2">
    <location>
        <begin position="169"/>
        <end position="191"/>
    </location>
</feature>
<dbReference type="SUPFAM" id="SSF48317">
    <property type="entry name" value="Acid phosphatase/Vanadium-dependent haloperoxidase"/>
    <property type="match status" value="1"/>
</dbReference>
<dbReference type="Pfam" id="PF01569">
    <property type="entry name" value="PAP2"/>
    <property type="match status" value="1"/>
</dbReference>
<sequence length="271" mass="29334">MGQAISLSSRQEDKSETGASPDDGTTQTAEPVTGRSDRDEERVLIVTGFCVVVFTLTAMAVGSGVSVNVDREVLLWFRSAEDTANAWGPAWFEEAAAEVTTLGGYTILSIVVFLTAVSLFLLRRKTAAVFLLSAVVSGSLLSSLAKLFFSRPRPDLVVHMDLTFTSSFPSAHAMVSTFTWLTLAAIATRFVPRRAMRVFVVASAVTIAVLVGLSRVYLGVHWPSDVLAGWAFGGAWAGICWLLANWLGRRLPRHEEFGNADARTDTTETAR</sequence>
<dbReference type="CDD" id="cd03392">
    <property type="entry name" value="PAP2_like_2"/>
    <property type="match status" value="1"/>
</dbReference>
<dbReference type="InterPro" id="IPR036938">
    <property type="entry name" value="PAP2/HPO_sf"/>
</dbReference>
<dbReference type="EMBL" id="PPCN01000009">
    <property type="protein sequence ID" value="POF29400.1"/>
    <property type="molecule type" value="Genomic_DNA"/>
</dbReference>
<dbReference type="InterPro" id="IPR000326">
    <property type="entry name" value="PAP2/HPO"/>
</dbReference>
<evidence type="ECO:0000256" key="2">
    <source>
        <dbReference type="SAM" id="Phobius"/>
    </source>
</evidence>
<feature type="transmembrane region" description="Helical" evidence="2">
    <location>
        <begin position="226"/>
        <end position="247"/>
    </location>
</feature>
<keyword evidence="5" id="KW-1185">Reference proteome</keyword>
<feature type="region of interest" description="Disordered" evidence="1">
    <location>
        <begin position="1"/>
        <end position="37"/>
    </location>
</feature>
<accession>A0A2S3UP95</accession>
<proteinExistence type="predicted"/>
<keyword evidence="2" id="KW-0812">Transmembrane</keyword>
<keyword evidence="2" id="KW-1133">Transmembrane helix</keyword>
<reference evidence="4 5" key="1">
    <citation type="submission" date="2018-01" db="EMBL/GenBank/DDBJ databases">
        <title>Genomic Encyclopedia of Archaeal and Bacterial Type Strains, Phase II (KMG-II): from individual species to whole genera.</title>
        <authorList>
            <person name="Goeker M."/>
        </authorList>
    </citation>
    <scope>NUCLEOTIDE SEQUENCE [LARGE SCALE GENOMIC DNA]</scope>
    <source>
        <strain evidence="4 5">DSM 17023</strain>
    </source>
</reference>